<comment type="caution">
    <text evidence="2">The sequence shown here is derived from an EMBL/GenBank/DDBJ whole genome shotgun (WGS) entry which is preliminary data.</text>
</comment>
<proteinExistence type="predicted"/>
<reference evidence="2" key="1">
    <citation type="journal article" date="2023" name="bioRxiv">
        <title>Improved chromosome-level genome assembly for marigold (Tagetes erecta).</title>
        <authorList>
            <person name="Jiang F."/>
            <person name="Yuan L."/>
            <person name="Wang S."/>
            <person name="Wang H."/>
            <person name="Xu D."/>
            <person name="Wang A."/>
            <person name="Fan W."/>
        </authorList>
    </citation>
    <scope>NUCLEOTIDE SEQUENCE</scope>
    <source>
        <strain evidence="2">WSJ</strain>
        <tissue evidence="2">Leaf</tissue>
    </source>
</reference>
<dbReference type="Proteomes" id="UP001229421">
    <property type="component" value="Unassembled WGS sequence"/>
</dbReference>
<evidence type="ECO:0000313" key="2">
    <source>
        <dbReference type="EMBL" id="KAK1424547.1"/>
    </source>
</evidence>
<evidence type="ECO:0000256" key="1">
    <source>
        <dbReference type="SAM" id="MobiDB-lite"/>
    </source>
</evidence>
<dbReference type="EMBL" id="JAUHHV010000005">
    <property type="protein sequence ID" value="KAK1424547.1"/>
    <property type="molecule type" value="Genomic_DNA"/>
</dbReference>
<evidence type="ECO:0000313" key="3">
    <source>
        <dbReference type="Proteomes" id="UP001229421"/>
    </source>
</evidence>
<feature type="region of interest" description="Disordered" evidence="1">
    <location>
        <begin position="65"/>
        <end position="84"/>
    </location>
</feature>
<sequence length="193" mass="21083">MAAEPTPLVGWISIPPSVSHPTVSGSTVGLGSPSILGNVNDSSPHFLIGLFNTFQRPFAAALKHPRTPTNTSLDYPSAETDHMSKRTRTNGITDKVNLFVNALPGHTSHSQAFNTPDGLPRTLLFVGSQERLVLKNLKVWNPSACSIPLQVIPFDNKGQLKEAFNIRVDSNYFGQDDSNWPIGVFLCVFKLEE</sequence>
<protein>
    <submittedName>
        <fullName evidence="2">Uncharacterized protein</fullName>
    </submittedName>
</protein>
<dbReference type="AlphaFoldDB" id="A0AAD8NXC6"/>
<gene>
    <name evidence="2" type="ORF">QVD17_19879</name>
</gene>
<organism evidence="2 3">
    <name type="scientific">Tagetes erecta</name>
    <name type="common">African marigold</name>
    <dbReference type="NCBI Taxonomy" id="13708"/>
    <lineage>
        <taxon>Eukaryota</taxon>
        <taxon>Viridiplantae</taxon>
        <taxon>Streptophyta</taxon>
        <taxon>Embryophyta</taxon>
        <taxon>Tracheophyta</taxon>
        <taxon>Spermatophyta</taxon>
        <taxon>Magnoliopsida</taxon>
        <taxon>eudicotyledons</taxon>
        <taxon>Gunneridae</taxon>
        <taxon>Pentapetalae</taxon>
        <taxon>asterids</taxon>
        <taxon>campanulids</taxon>
        <taxon>Asterales</taxon>
        <taxon>Asteraceae</taxon>
        <taxon>Asteroideae</taxon>
        <taxon>Heliantheae alliance</taxon>
        <taxon>Tageteae</taxon>
        <taxon>Tagetes</taxon>
    </lineage>
</organism>
<accession>A0AAD8NXC6</accession>
<name>A0AAD8NXC6_TARER</name>
<keyword evidence="3" id="KW-1185">Reference proteome</keyword>